<dbReference type="Proteomes" id="UP000281028">
    <property type="component" value="Unassembled WGS sequence"/>
</dbReference>
<comment type="caution">
    <text evidence="1">The sequence shown here is derived from an EMBL/GenBank/DDBJ whole genome shotgun (WGS) entry which is preliminary data.</text>
</comment>
<protein>
    <submittedName>
        <fullName evidence="1">Uncharacterized protein</fullName>
    </submittedName>
</protein>
<dbReference type="EMBL" id="RIAR02000001">
    <property type="protein sequence ID" value="NSL88364.1"/>
    <property type="molecule type" value="Genomic_DNA"/>
</dbReference>
<accession>A0A3S1DJQ7</accession>
<dbReference type="SUPFAM" id="SSF117074">
    <property type="entry name" value="Hypothetical protein PA1324"/>
    <property type="match status" value="1"/>
</dbReference>
<dbReference type="AlphaFoldDB" id="A0A3S1DJQ7"/>
<name>A0A3S1DJQ7_9BACT</name>
<proteinExistence type="predicted"/>
<keyword evidence="2" id="KW-1185">Reference proteome</keyword>
<reference evidence="1" key="1">
    <citation type="submission" date="2020-05" db="EMBL/GenBank/DDBJ databases">
        <title>Chitinophaga laudate sp. nov., isolated from a tropical peat swamp.</title>
        <authorList>
            <person name="Goh C.B.S."/>
            <person name="Lee M.S."/>
            <person name="Parimannan S."/>
            <person name="Pasbakhsh P."/>
            <person name="Yule C.M."/>
            <person name="Rajandas H."/>
            <person name="Loke S."/>
            <person name="Croft L."/>
            <person name="Tan J.B.L."/>
        </authorList>
    </citation>
    <scope>NUCLEOTIDE SEQUENCE</scope>
    <source>
        <strain evidence="1">Mgbs1</strain>
    </source>
</reference>
<evidence type="ECO:0000313" key="2">
    <source>
        <dbReference type="Proteomes" id="UP000281028"/>
    </source>
</evidence>
<evidence type="ECO:0000313" key="1">
    <source>
        <dbReference type="EMBL" id="NSL88364.1"/>
    </source>
</evidence>
<organism evidence="1 2">
    <name type="scientific">Chitinophaga solisilvae</name>
    <dbReference type="NCBI Taxonomy" id="1233460"/>
    <lineage>
        <taxon>Bacteria</taxon>
        <taxon>Pseudomonadati</taxon>
        <taxon>Bacteroidota</taxon>
        <taxon>Chitinophagia</taxon>
        <taxon>Chitinophagales</taxon>
        <taxon>Chitinophagaceae</taxon>
        <taxon>Chitinophaga</taxon>
    </lineage>
</organism>
<sequence length="204" mass="22876">MRKKLLLAVFLGGSLIAAAGDAFAQKKPEYIYPKATFDEAATDKQMDPGTSVVRGSAVVTKKGKLSMAEAGSSILLFPSNAYYDEFFALRKKYPEGGKKEASMENAAFSYRIQGKFLDNIGTFEFKNLKPGKYYIMTWIPYEKKKRVRLETGKQWSINFYTGVIGSEPVYGNFIYRYKEDMVVGGFVEVQKDGEVVEAIISNLD</sequence>
<dbReference type="RefSeq" id="WP_127043900.1">
    <property type="nucleotide sequence ID" value="NZ_JAABOK010000002.1"/>
</dbReference>
<gene>
    <name evidence="1" type="ORF">ECE50_016110</name>
</gene>
<dbReference type="OrthoDB" id="6058208at2"/>